<dbReference type="PROSITE" id="PS50928">
    <property type="entry name" value="ABC_TM1"/>
    <property type="match status" value="1"/>
</dbReference>
<keyword evidence="6 11" id="KW-0812">Transmembrane</keyword>
<dbReference type="InterPro" id="IPR000515">
    <property type="entry name" value="MetI-like"/>
</dbReference>
<dbReference type="CDD" id="cd13624">
    <property type="entry name" value="PBP2_Arg_Lys_His"/>
    <property type="match status" value="1"/>
</dbReference>
<organism evidence="13 14">
    <name type="scientific">Leptolyngbya boryana NIES-2135</name>
    <dbReference type="NCBI Taxonomy" id="1973484"/>
    <lineage>
        <taxon>Bacteria</taxon>
        <taxon>Bacillati</taxon>
        <taxon>Cyanobacteriota</taxon>
        <taxon>Cyanophyceae</taxon>
        <taxon>Leptolyngbyales</taxon>
        <taxon>Leptolyngbyaceae</taxon>
        <taxon>Leptolyngbya group</taxon>
        <taxon>Leptolyngbya</taxon>
    </lineage>
</organism>
<name>A0A1Z4JQ27_LEPBY</name>
<evidence type="ECO:0000256" key="1">
    <source>
        <dbReference type="ARBA" id="ARBA00004651"/>
    </source>
</evidence>
<evidence type="ECO:0000256" key="6">
    <source>
        <dbReference type="ARBA" id="ARBA00022692"/>
    </source>
</evidence>
<dbReference type="CDD" id="cd06261">
    <property type="entry name" value="TM_PBP2"/>
    <property type="match status" value="1"/>
</dbReference>
<dbReference type="PANTHER" id="PTHR30614">
    <property type="entry name" value="MEMBRANE COMPONENT OF AMINO ACID ABC TRANSPORTER"/>
    <property type="match status" value="1"/>
</dbReference>
<reference evidence="13 14" key="1">
    <citation type="submission" date="2017-06" db="EMBL/GenBank/DDBJ databases">
        <title>Genome sequencing of cyanobaciteial culture collection at National Institute for Environmental Studies (NIES).</title>
        <authorList>
            <person name="Hirose Y."/>
            <person name="Shimura Y."/>
            <person name="Fujisawa T."/>
            <person name="Nakamura Y."/>
            <person name="Kawachi M."/>
        </authorList>
    </citation>
    <scope>NUCLEOTIDE SEQUENCE [LARGE SCALE GENOMIC DNA]</scope>
    <source>
        <strain evidence="13 14">NIES-2135</strain>
    </source>
</reference>
<evidence type="ECO:0000256" key="2">
    <source>
        <dbReference type="ARBA" id="ARBA00010072"/>
    </source>
</evidence>
<dbReference type="GO" id="GO:0015276">
    <property type="term" value="F:ligand-gated monoatomic ion channel activity"/>
    <property type="evidence" value="ECO:0007669"/>
    <property type="project" value="InterPro"/>
</dbReference>
<feature type="domain" description="ABC transmembrane type-1" evidence="12">
    <location>
        <begin position="280"/>
        <end position="474"/>
    </location>
</feature>
<keyword evidence="9 11" id="KW-1133">Transmembrane helix</keyword>
<dbReference type="Pfam" id="PF00528">
    <property type="entry name" value="BPD_transp_1"/>
    <property type="match status" value="1"/>
</dbReference>
<protein>
    <submittedName>
        <fullName evidence="13">Polar amino acid ABC transporter inner membrane subunit</fullName>
    </submittedName>
</protein>
<feature type="transmembrane region" description="Helical" evidence="11">
    <location>
        <begin position="272"/>
        <end position="301"/>
    </location>
</feature>
<dbReference type="SMART" id="SM00079">
    <property type="entry name" value="PBPe"/>
    <property type="match status" value="1"/>
</dbReference>
<dbReference type="Gene3D" id="3.40.190.10">
    <property type="entry name" value="Periplasmic binding protein-like II"/>
    <property type="match status" value="2"/>
</dbReference>
<keyword evidence="10 11" id="KW-0472">Membrane</keyword>
<dbReference type="GO" id="GO:0006865">
    <property type="term" value="P:amino acid transport"/>
    <property type="evidence" value="ECO:0007669"/>
    <property type="project" value="UniProtKB-KW"/>
</dbReference>
<evidence type="ECO:0000256" key="9">
    <source>
        <dbReference type="ARBA" id="ARBA00022989"/>
    </source>
</evidence>
<evidence type="ECO:0000256" key="7">
    <source>
        <dbReference type="ARBA" id="ARBA00022729"/>
    </source>
</evidence>
<sequence>MKWRAIALALICTLFVVLNPLRSLSQPVLNIAVEPVYAPFEFRNGAGELQGFDIDLIREIGKVAGFGVRFQNISFDGIIPSLQAGTVDAAVGAMTITPARSEVVSFSRPYFKAGLAIASPKSQPIGSLEELNGKTIAVQIGTTGAQTAQKIPNAQIRTFDASVIALQELKNGNVAAVVHDAPILQYALKTGNLQNIQVSGQLLTEEYLGIPTPKNSPNLERINQGLGTILSNGTYRTIYRKWFNTEPPALPEAVPNATNQTQSNWFTTITSALPLLLAGTLITLQLAVISIAIGLVAGSLIGIARLSKTKPVRWLARAYVDFFRGTPLLVQIFMIYFGIPALIQELGIEFSFDRFIAAVVALSLNSAAYIAEIVRAGIVSIEVGQTEAAASLGLDTTQTLRYVIFPQALRRMLPPLGNTFISLLKDTTLVAIIGFEELFRQGQLIVAENYRPFELYAIVSLIYLALTLLSSQLFSYLERRMNPVHHVQKRDRAVVPQ</sequence>
<evidence type="ECO:0000256" key="5">
    <source>
        <dbReference type="ARBA" id="ARBA00022475"/>
    </source>
</evidence>
<dbReference type="GO" id="GO:0043190">
    <property type="term" value="C:ATP-binding cassette (ABC) transporter complex"/>
    <property type="evidence" value="ECO:0007669"/>
    <property type="project" value="InterPro"/>
</dbReference>
<dbReference type="InterPro" id="IPR001320">
    <property type="entry name" value="Iontro_rcpt_C"/>
</dbReference>
<accession>A0A1Z4JQ27</accession>
<evidence type="ECO:0000259" key="12">
    <source>
        <dbReference type="PROSITE" id="PS50928"/>
    </source>
</evidence>
<dbReference type="Proteomes" id="UP000217895">
    <property type="component" value="Chromosome"/>
</dbReference>
<keyword evidence="5" id="KW-1003">Cell membrane</keyword>
<dbReference type="InterPro" id="IPR010065">
    <property type="entry name" value="AA_ABC_transptr_permease_3TM"/>
</dbReference>
<feature type="transmembrane region" description="Helical" evidence="11">
    <location>
        <begin position="322"/>
        <end position="343"/>
    </location>
</feature>
<dbReference type="InterPro" id="IPR018313">
    <property type="entry name" value="SBP_3_CS"/>
</dbReference>
<evidence type="ECO:0000313" key="13">
    <source>
        <dbReference type="EMBL" id="BAY58861.1"/>
    </source>
</evidence>
<keyword evidence="4 11" id="KW-0813">Transport</keyword>
<proteinExistence type="inferred from homology"/>
<dbReference type="SMART" id="SM00062">
    <property type="entry name" value="PBPb"/>
    <property type="match status" value="1"/>
</dbReference>
<comment type="subcellular location">
    <subcellularLocation>
        <location evidence="1 11">Cell membrane</location>
        <topology evidence="1 11">Multi-pass membrane protein</topology>
    </subcellularLocation>
</comment>
<dbReference type="AlphaFoldDB" id="A0A1Z4JQ27"/>
<dbReference type="SUPFAM" id="SSF53850">
    <property type="entry name" value="Periplasmic binding protein-like II"/>
    <property type="match status" value="1"/>
</dbReference>
<dbReference type="InterPro" id="IPR001638">
    <property type="entry name" value="Solute-binding_3/MltF_N"/>
</dbReference>
<evidence type="ECO:0000256" key="3">
    <source>
        <dbReference type="ARBA" id="ARBA00010333"/>
    </source>
</evidence>
<evidence type="ECO:0000256" key="11">
    <source>
        <dbReference type="RuleBase" id="RU363032"/>
    </source>
</evidence>
<dbReference type="NCBIfam" id="TIGR01726">
    <property type="entry name" value="HEQRo_perm_3TM"/>
    <property type="match status" value="1"/>
</dbReference>
<dbReference type="PROSITE" id="PS01039">
    <property type="entry name" value="SBP_BACTERIAL_3"/>
    <property type="match status" value="1"/>
</dbReference>
<gene>
    <name evidence="13" type="ORF">NIES2135_57350</name>
</gene>
<dbReference type="PANTHER" id="PTHR30614:SF20">
    <property type="entry name" value="GLUTAMINE TRANSPORT SYSTEM PERMEASE PROTEIN GLNP"/>
    <property type="match status" value="1"/>
</dbReference>
<dbReference type="Gene3D" id="1.10.3720.10">
    <property type="entry name" value="MetI-like"/>
    <property type="match status" value="1"/>
</dbReference>
<keyword evidence="8" id="KW-0029">Amino-acid transport</keyword>
<comment type="similarity">
    <text evidence="2">Belongs to the binding-protein-dependent transport system permease family. HisMQ subfamily.</text>
</comment>
<dbReference type="FunFam" id="1.10.3720.10:FF:000033">
    <property type="entry name" value="Polar amino acid ABC transporter permease"/>
    <property type="match status" value="1"/>
</dbReference>
<keyword evidence="14" id="KW-1185">Reference proteome</keyword>
<evidence type="ECO:0000256" key="10">
    <source>
        <dbReference type="ARBA" id="ARBA00023136"/>
    </source>
</evidence>
<dbReference type="InterPro" id="IPR043429">
    <property type="entry name" value="ArtM/GltK/GlnP/TcyL/YhdX-like"/>
</dbReference>
<keyword evidence="7" id="KW-0732">Signal</keyword>
<dbReference type="SUPFAM" id="SSF161098">
    <property type="entry name" value="MetI-like"/>
    <property type="match status" value="1"/>
</dbReference>
<evidence type="ECO:0000256" key="8">
    <source>
        <dbReference type="ARBA" id="ARBA00022970"/>
    </source>
</evidence>
<comment type="similarity">
    <text evidence="3">Belongs to the bacterial solute-binding protein 3 family.</text>
</comment>
<dbReference type="InterPro" id="IPR035906">
    <property type="entry name" value="MetI-like_sf"/>
</dbReference>
<dbReference type="Pfam" id="PF00497">
    <property type="entry name" value="SBP_bac_3"/>
    <property type="match status" value="1"/>
</dbReference>
<feature type="transmembrane region" description="Helical" evidence="11">
    <location>
        <begin position="455"/>
        <end position="477"/>
    </location>
</feature>
<evidence type="ECO:0000313" key="14">
    <source>
        <dbReference type="Proteomes" id="UP000217895"/>
    </source>
</evidence>
<evidence type="ECO:0000256" key="4">
    <source>
        <dbReference type="ARBA" id="ARBA00022448"/>
    </source>
</evidence>
<dbReference type="EMBL" id="AP018203">
    <property type="protein sequence ID" value="BAY58861.1"/>
    <property type="molecule type" value="Genomic_DNA"/>
</dbReference>